<reference evidence="2" key="1">
    <citation type="submission" date="2020-05" db="EMBL/GenBank/DDBJ databases">
        <authorList>
            <person name="Chiriac C."/>
            <person name="Salcher M."/>
            <person name="Ghai R."/>
            <person name="Kavagutti S V."/>
        </authorList>
    </citation>
    <scope>NUCLEOTIDE SEQUENCE</scope>
</reference>
<dbReference type="Gene3D" id="3.40.50.720">
    <property type="entry name" value="NAD(P)-binding Rossmann-like Domain"/>
    <property type="match status" value="1"/>
</dbReference>
<dbReference type="AlphaFoldDB" id="A0A6J5ZR59"/>
<feature type="domain" description="NAD-dependent epimerase/dehydratase" evidence="1">
    <location>
        <begin position="15"/>
        <end position="228"/>
    </location>
</feature>
<dbReference type="SUPFAM" id="SSF51735">
    <property type="entry name" value="NAD(P)-binding Rossmann-fold domains"/>
    <property type="match status" value="1"/>
</dbReference>
<dbReference type="Pfam" id="PF01370">
    <property type="entry name" value="Epimerase"/>
    <property type="match status" value="1"/>
</dbReference>
<sequence length="312" mass="33860">MTSATIERLRAVDRVVLLGANGWFGRTMVDLLEEAYGDDLAARTELYARGGHRLSSSARRDLRVSPLSELGSLSAQPATLLVDCAYPTQEQVTALGPEAYVEVVGELREQRRAALEQLRPAAFVSLSSGAAKLFTDGLPMAERTQVYGEMKWLDERQMLELCPELGVRLCIARVYAASGPHMTKASSYALGDLIEQARAGGAIEIRAPHRVMRSYTLAADTLELAVLASLGSAPERPELFETGGEQVDLAELARRVSLVVRGEEPELLLAEPDGSADDVYLGDPVRITQLAEMHGLALTDLDEQILRTAENG</sequence>
<organism evidence="2">
    <name type="scientific">freshwater metagenome</name>
    <dbReference type="NCBI Taxonomy" id="449393"/>
    <lineage>
        <taxon>unclassified sequences</taxon>
        <taxon>metagenomes</taxon>
        <taxon>ecological metagenomes</taxon>
    </lineage>
</organism>
<dbReference type="InterPro" id="IPR036291">
    <property type="entry name" value="NAD(P)-bd_dom_sf"/>
</dbReference>
<protein>
    <submittedName>
        <fullName evidence="2">Unannotated protein</fullName>
    </submittedName>
</protein>
<dbReference type="InterPro" id="IPR001509">
    <property type="entry name" value="Epimerase_deHydtase"/>
</dbReference>
<evidence type="ECO:0000313" key="2">
    <source>
        <dbReference type="EMBL" id="CAB4343529.1"/>
    </source>
</evidence>
<accession>A0A6J5ZR59</accession>
<evidence type="ECO:0000259" key="1">
    <source>
        <dbReference type="Pfam" id="PF01370"/>
    </source>
</evidence>
<gene>
    <name evidence="2" type="ORF">UFOPK3522_00841</name>
</gene>
<name>A0A6J5ZR59_9ZZZZ</name>
<proteinExistence type="predicted"/>
<dbReference type="EMBL" id="CAESAO010000061">
    <property type="protein sequence ID" value="CAB4343529.1"/>
    <property type="molecule type" value="Genomic_DNA"/>
</dbReference>